<reference evidence="2" key="1">
    <citation type="journal article" date="2023" name="Mol. Phylogenet. Evol.">
        <title>Genome-scale phylogeny and comparative genomics of the fungal order Sordariales.</title>
        <authorList>
            <person name="Hensen N."/>
            <person name="Bonometti L."/>
            <person name="Westerberg I."/>
            <person name="Brannstrom I.O."/>
            <person name="Guillou S."/>
            <person name="Cros-Aarteil S."/>
            <person name="Calhoun S."/>
            <person name="Haridas S."/>
            <person name="Kuo A."/>
            <person name="Mondo S."/>
            <person name="Pangilinan J."/>
            <person name="Riley R."/>
            <person name="LaButti K."/>
            <person name="Andreopoulos B."/>
            <person name="Lipzen A."/>
            <person name="Chen C."/>
            <person name="Yan M."/>
            <person name="Daum C."/>
            <person name="Ng V."/>
            <person name="Clum A."/>
            <person name="Steindorff A."/>
            <person name="Ohm R.A."/>
            <person name="Martin F."/>
            <person name="Silar P."/>
            <person name="Natvig D.O."/>
            <person name="Lalanne C."/>
            <person name="Gautier V."/>
            <person name="Ament-Velasquez S.L."/>
            <person name="Kruys A."/>
            <person name="Hutchinson M.I."/>
            <person name="Powell A.J."/>
            <person name="Barry K."/>
            <person name="Miller A.N."/>
            <person name="Grigoriev I.V."/>
            <person name="Debuchy R."/>
            <person name="Gladieux P."/>
            <person name="Hiltunen Thoren M."/>
            <person name="Johannesson H."/>
        </authorList>
    </citation>
    <scope>NUCLEOTIDE SEQUENCE</scope>
    <source>
        <strain evidence="2">CBS 508.74</strain>
    </source>
</reference>
<feature type="region of interest" description="Disordered" evidence="1">
    <location>
        <begin position="1"/>
        <end position="21"/>
    </location>
</feature>
<feature type="compositionally biased region" description="Low complexity" evidence="1">
    <location>
        <begin position="179"/>
        <end position="188"/>
    </location>
</feature>
<dbReference type="Proteomes" id="UP001302812">
    <property type="component" value="Unassembled WGS sequence"/>
</dbReference>
<dbReference type="AlphaFoldDB" id="A0AAN6TIU6"/>
<name>A0AAN6TIU6_9PEZI</name>
<feature type="region of interest" description="Disordered" evidence="1">
    <location>
        <begin position="215"/>
        <end position="238"/>
    </location>
</feature>
<dbReference type="RefSeq" id="XP_064672255.1">
    <property type="nucleotide sequence ID" value="XM_064814724.1"/>
</dbReference>
<gene>
    <name evidence="2" type="ORF">N656DRAFT_776863</name>
</gene>
<protein>
    <submittedName>
        <fullName evidence="2">Uncharacterized protein</fullName>
    </submittedName>
</protein>
<keyword evidence="3" id="KW-1185">Reference proteome</keyword>
<evidence type="ECO:0000313" key="3">
    <source>
        <dbReference type="Proteomes" id="UP001302812"/>
    </source>
</evidence>
<comment type="caution">
    <text evidence="2">The sequence shown here is derived from an EMBL/GenBank/DDBJ whole genome shotgun (WGS) entry which is preliminary data.</text>
</comment>
<reference evidence="2" key="2">
    <citation type="submission" date="2023-05" db="EMBL/GenBank/DDBJ databases">
        <authorList>
            <consortium name="Lawrence Berkeley National Laboratory"/>
            <person name="Steindorff A."/>
            <person name="Hensen N."/>
            <person name="Bonometti L."/>
            <person name="Westerberg I."/>
            <person name="Brannstrom I.O."/>
            <person name="Guillou S."/>
            <person name="Cros-Aarteil S."/>
            <person name="Calhoun S."/>
            <person name="Haridas S."/>
            <person name="Kuo A."/>
            <person name="Mondo S."/>
            <person name="Pangilinan J."/>
            <person name="Riley R."/>
            <person name="Labutti K."/>
            <person name="Andreopoulos B."/>
            <person name="Lipzen A."/>
            <person name="Chen C."/>
            <person name="Yanf M."/>
            <person name="Daum C."/>
            <person name="Ng V."/>
            <person name="Clum A."/>
            <person name="Ohm R."/>
            <person name="Martin F."/>
            <person name="Silar P."/>
            <person name="Natvig D."/>
            <person name="Lalanne C."/>
            <person name="Gautier V."/>
            <person name="Ament-Velasquez S.L."/>
            <person name="Kruys A."/>
            <person name="Hutchinson M.I."/>
            <person name="Powell A.J."/>
            <person name="Barry K."/>
            <person name="Miller A.N."/>
            <person name="Grigoriev I.V."/>
            <person name="Debuchy R."/>
            <person name="Gladieux P."/>
            <person name="Thoren M.H."/>
            <person name="Johannesson H."/>
        </authorList>
    </citation>
    <scope>NUCLEOTIDE SEQUENCE</scope>
    <source>
        <strain evidence="2">CBS 508.74</strain>
    </source>
</reference>
<accession>A0AAN6TIU6</accession>
<feature type="compositionally biased region" description="Basic and acidic residues" evidence="1">
    <location>
        <begin position="1"/>
        <end position="12"/>
    </location>
</feature>
<evidence type="ECO:0000256" key="1">
    <source>
        <dbReference type="SAM" id="MobiDB-lite"/>
    </source>
</evidence>
<sequence>MTSPDNGKRSSESDDSDQTSTILVPPSAAFTGYRPFPAVMNLYSNFSGVVNALKTFKLCGATEDDFLYLVEAHYGFTPRGPLHFGPGYYLRNGTGLKSPILAATGDEFPLPLVVQLLRPKTVVKLPPLDQEKNPHDMVTEIVRSTTSKEHGVAFGFEIEVGVKRMIREAFEWRKTGRASSSSSNNNNSGEVEEHHDANAGTRYTLYRLAPGHASRSLNVSEARPSRSTSSSSSSPPVDETKVQIVADLIFGNVLNWKHPFTLELKGAGLTGELGDRWALMVVMTSLSLFFLRQAGKTNKTTVAAAQKLHSK</sequence>
<feature type="region of interest" description="Disordered" evidence="1">
    <location>
        <begin position="174"/>
        <end position="196"/>
    </location>
</feature>
<evidence type="ECO:0000313" key="2">
    <source>
        <dbReference type="EMBL" id="KAK4114685.1"/>
    </source>
</evidence>
<feature type="compositionally biased region" description="Low complexity" evidence="1">
    <location>
        <begin position="225"/>
        <end position="236"/>
    </location>
</feature>
<dbReference type="EMBL" id="MU853336">
    <property type="protein sequence ID" value="KAK4114685.1"/>
    <property type="molecule type" value="Genomic_DNA"/>
</dbReference>
<proteinExistence type="predicted"/>
<organism evidence="2 3">
    <name type="scientific">Canariomyces notabilis</name>
    <dbReference type="NCBI Taxonomy" id="2074819"/>
    <lineage>
        <taxon>Eukaryota</taxon>
        <taxon>Fungi</taxon>
        <taxon>Dikarya</taxon>
        <taxon>Ascomycota</taxon>
        <taxon>Pezizomycotina</taxon>
        <taxon>Sordariomycetes</taxon>
        <taxon>Sordariomycetidae</taxon>
        <taxon>Sordariales</taxon>
        <taxon>Chaetomiaceae</taxon>
        <taxon>Canariomyces</taxon>
    </lineage>
</organism>
<dbReference type="GeneID" id="89938849"/>